<dbReference type="EMBL" id="LT795054">
    <property type="protein sequence ID" value="SJX60801.1"/>
    <property type="molecule type" value="Genomic_DNA"/>
</dbReference>
<feature type="domain" description="DH" evidence="2">
    <location>
        <begin position="1200"/>
        <end position="1474"/>
    </location>
</feature>
<dbReference type="SMART" id="SM00325">
    <property type="entry name" value="RhoGEF"/>
    <property type="match status" value="1"/>
</dbReference>
<dbReference type="InterPro" id="IPR000219">
    <property type="entry name" value="DH_dom"/>
</dbReference>
<evidence type="ECO:0000313" key="3">
    <source>
        <dbReference type="EMBL" id="SJX60801.1"/>
    </source>
</evidence>
<feature type="region of interest" description="Disordered" evidence="1">
    <location>
        <begin position="215"/>
        <end position="250"/>
    </location>
</feature>
<feature type="compositionally biased region" description="Low complexity" evidence="1">
    <location>
        <begin position="968"/>
        <end position="981"/>
    </location>
</feature>
<feature type="compositionally biased region" description="Low complexity" evidence="1">
    <location>
        <begin position="216"/>
        <end position="226"/>
    </location>
</feature>
<dbReference type="InterPro" id="IPR032675">
    <property type="entry name" value="LRR_dom_sf"/>
</dbReference>
<protein>
    <recommendedName>
        <fullName evidence="2">DH domain-containing protein</fullName>
    </recommendedName>
</protein>
<feature type="compositionally biased region" description="Low complexity" evidence="1">
    <location>
        <begin position="454"/>
        <end position="469"/>
    </location>
</feature>
<feature type="region of interest" description="Disordered" evidence="1">
    <location>
        <begin position="1"/>
        <end position="79"/>
    </location>
</feature>
<name>A0A2N8U7Q6_9BASI</name>
<evidence type="ECO:0000256" key="1">
    <source>
        <dbReference type="SAM" id="MobiDB-lite"/>
    </source>
</evidence>
<dbReference type="PANTHER" id="PTHR12673">
    <property type="entry name" value="FACIOGENITAL DYSPLASIA PROTEIN"/>
    <property type="match status" value="1"/>
</dbReference>
<dbReference type="Pfam" id="PF00621">
    <property type="entry name" value="RhoGEF"/>
    <property type="match status" value="1"/>
</dbReference>
<proteinExistence type="predicted"/>
<feature type="region of interest" description="Disordered" evidence="1">
    <location>
        <begin position="1067"/>
        <end position="1093"/>
    </location>
</feature>
<dbReference type="PROSITE" id="PS50010">
    <property type="entry name" value="DH_2"/>
    <property type="match status" value="1"/>
</dbReference>
<gene>
    <name evidence="3" type="ORF">SRS1_12027</name>
</gene>
<dbReference type="PANTHER" id="PTHR12673:SF270">
    <property type="entry name" value="FYVE-TYPE DOMAIN-CONTAINING PROTEIN"/>
    <property type="match status" value="1"/>
</dbReference>
<feature type="compositionally biased region" description="Low complexity" evidence="1">
    <location>
        <begin position="39"/>
        <end position="49"/>
    </location>
</feature>
<organism evidence="3 4">
    <name type="scientific">Sporisorium reilianum f. sp. reilianum</name>
    <dbReference type="NCBI Taxonomy" id="72559"/>
    <lineage>
        <taxon>Eukaryota</taxon>
        <taxon>Fungi</taxon>
        <taxon>Dikarya</taxon>
        <taxon>Basidiomycota</taxon>
        <taxon>Ustilaginomycotina</taxon>
        <taxon>Ustilaginomycetes</taxon>
        <taxon>Ustilaginales</taxon>
        <taxon>Ustilaginaceae</taxon>
        <taxon>Sporisorium</taxon>
    </lineage>
</organism>
<accession>A0A2N8U7Q6</accession>
<sequence length="1650" mass="176441">MSASQLTPRANPIPLLSEKSLPSPPPPSSSPSSRPPSPLAASRPSASASYAANTIRALPARPQFQRSWTEAGPLDNEPSADSVLLTHALRSKSTGNTASFLDLGPGTPESQLFARAQAALKDGSMLAPSPESSPPQVFYSPRLMPESPSMTLRSTQTSSMSSGSASSSDRRAARPSLPAQWKASPDVGKDAPAAPPRLSSVESVKLFESSAFPLVGSQHGHSGQSSPASQRLSSHHTRFSSDYSVRNSSSTQTSLWTERSMASCATSPACAQYSLKSDDAAEHADVKGADSGDTTEELDEDSVGLGITSDLEHDSSRRRSCAAPVLPSPMLPGSAKALQGPFSHHRVPSWTRRMDVSPFSAFASQYHAGGEGFAPSIEGGLRPSGLNISPNTHRALSDVTPVSSAGEDMAAAVASVSSSSTSANPSIPLRRDSRIRCSSDSASYRQSTFETTKPSHSPSLSISSPASNSGRFTPGLPSASNGAGTSDLSLLQSPPRLSSLQYSPSIRSLRGSPGDGSPQTSPAYGPTVASRRSPRPTLDRITTINDLSNSIIAVPSTPETESEQGSPTRFTREPSLRTSSAASRARRVSDVSINSFLQNAEFSHIVGAYTSRMRWEEGLYDFDESAELDGDESRAVRTAEDGSATIVQGRDLTLAQIEAETGPNTTHLLLSGNQTEGLGQVLERVLPQTTNLLVLDLSGCGLQQLPDAIGACIALEELDISGNPADCLPDWILNLRALRILSADRIGLQRLPSSLIQLQELQRLSIRNNELVFLPSWLHRMSKLNNLFVEGNHFRGAWQDIVAPLLARSPEPLEAASQPAKPQQVQLAPNMQVQSSSATHITSQQTSERPLMARMRSANDLQSMLSGPFGASTPPASTPDFQSDDSGYVSPKHALSRPTTGYEDRVTRHSFADEADPPTPGGGKWGGFLKKIGRKASSQRLGSAYHDHTTSPSESRFSSPKASRKSLRSSSGAGRSNSISKSGGGAVMTPSQSEPICSSIEVVSRSLAHATGDHVNHHAPMTPLEAPSNPVMLSEPVRLLQPFASDLEAKKARRRSFLPVQAFANAAAAGSDTTDEKGPAAAPASSQDMMDEESLARHRNRLRALMHYLRDLDDLTAARTEAVSFVGPSKSALAHLRDASSPSSRRPSMHRAESSNPSTRSRDSGGEYVTSTAASSISEGAASEPARLSTARCSKDDSVRRFRIIAEIVSTERTYVKGLGELVDIYVKPAMAPADGNSGVPVIPPNEHRAVFGNVEALLQFHRTVFLPSLVSMAKPVLEHNQDAPSEMAPEETAAVAEKVASVFSTHAAFFKMYTSYINNCDSAQDRISAWMATSAAGNVGGLSLRGAPGYSALQAFGALSAQQGSAAAMHATGSASGMMSANSVSGLFGSDVHLSPSQRKKIKTFMKRCRTHPRHTQLNVESYLLLPVQRIPRYRLLLEDLVKSTDTTRLADGDALAMALEHVTQIASKVNESKRQSEQDRRLLAWQYRIRGPIDGPLVQPHRRLLKDGSLQLKRVVRRIPGFVRTNRSASVGGAEQQRQSYGVLSPLQVVSSQNHVLSADHLQQVTENQSMSLILCSDVAVLCAEQTRSKDANAPVLLRSMLKLIRPVEILGGVNLRIVDRSEILYLAASSPEEAVAWKTAFDLHFYP</sequence>
<evidence type="ECO:0000259" key="2">
    <source>
        <dbReference type="PROSITE" id="PS50010"/>
    </source>
</evidence>
<feature type="compositionally biased region" description="Pro residues" evidence="1">
    <location>
        <begin position="22"/>
        <end position="38"/>
    </location>
</feature>
<feature type="region of interest" description="Disordered" evidence="1">
    <location>
        <begin position="863"/>
        <end position="904"/>
    </location>
</feature>
<reference evidence="3 4" key="1">
    <citation type="submission" date="2017-02" db="EMBL/GenBank/DDBJ databases">
        <authorList>
            <person name="Peterson S.W."/>
        </authorList>
    </citation>
    <scope>NUCLEOTIDE SEQUENCE [LARGE SCALE GENOMIC DNA]</scope>
    <source>
        <strain evidence="3 4">SRS1_H2-8</strain>
    </source>
</reference>
<dbReference type="InterPro" id="IPR051092">
    <property type="entry name" value="FYVE_RhoGEF_PH"/>
</dbReference>
<dbReference type="GO" id="GO:0005085">
    <property type="term" value="F:guanyl-nucleotide exchange factor activity"/>
    <property type="evidence" value="ECO:0007669"/>
    <property type="project" value="InterPro"/>
</dbReference>
<feature type="region of interest" description="Disordered" evidence="1">
    <location>
        <begin position="1133"/>
        <end position="1192"/>
    </location>
</feature>
<evidence type="ECO:0000313" key="4">
    <source>
        <dbReference type="Proteomes" id="UP000239563"/>
    </source>
</evidence>
<dbReference type="Proteomes" id="UP000239563">
    <property type="component" value="Chromosome I"/>
</dbReference>
<feature type="compositionally biased region" description="Low complexity" evidence="1">
    <location>
        <begin position="149"/>
        <end position="167"/>
    </location>
</feature>
<feature type="compositionally biased region" description="Polar residues" evidence="1">
    <location>
        <begin position="540"/>
        <end position="569"/>
    </location>
</feature>
<feature type="compositionally biased region" description="Polar residues" evidence="1">
    <location>
        <begin position="240"/>
        <end position="250"/>
    </location>
</feature>
<dbReference type="SUPFAM" id="SSF52058">
    <property type="entry name" value="L domain-like"/>
    <property type="match status" value="1"/>
</dbReference>
<feature type="region of interest" description="Disordered" evidence="1">
    <location>
        <begin position="415"/>
        <end position="584"/>
    </location>
</feature>
<feature type="compositionally biased region" description="Low complexity" evidence="1">
    <location>
        <begin position="486"/>
        <end position="505"/>
    </location>
</feature>
<dbReference type="SUPFAM" id="SSF48065">
    <property type="entry name" value="DBL homology domain (DH-domain)"/>
    <property type="match status" value="1"/>
</dbReference>
<dbReference type="Gene3D" id="1.20.900.10">
    <property type="entry name" value="Dbl homology (DH) domain"/>
    <property type="match status" value="1"/>
</dbReference>
<feature type="compositionally biased region" description="Low complexity" evidence="1">
    <location>
        <begin position="1170"/>
        <end position="1186"/>
    </location>
</feature>
<dbReference type="CDD" id="cd00160">
    <property type="entry name" value="RhoGEF"/>
    <property type="match status" value="1"/>
</dbReference>
<feature type="compositionally biased region" description="Acidic residues" evidence="1">
    <location>
        <begin position="293"/>
        <end position="302"/>
    </location>
</feature>
<feature type="region of interest" description="Disordered" evidence="1">
    <location>
        <begin position="284"/>
        <end position="342"/>
    </location>
</feature>
<feature type="region of interest" description="Disordered" evidence="1">
    <location>
        <begin position="936"/>
        <end position="993"/>
    </location>
</feature>
<dbReference type="InterPro" id="IPR035899">
    <property type="entry name" value="DBL_dom_sf"/>
</dbReference>
<dbReference type="Gene3D" id="3.80.10.10">
    <property type="entry name" value="Ribonuclease Inhibitor"/>
    <property type="match status" value="1"/>
</dbReference>
<feature type="region of interest" description="Disordered" evidence="1">
    <location>
        <begin position="123"/>
        <end position="196"/>
    </location>
</feature>
<dbReference type="GO" id="GO:0005737">
    <property type="term" value="C:cytoplasm"/>
    <property type="evidence" value="ECO:0007669"/>
    <property type="project" value="TreeGrafter"/>
</dbReference>